<feature type="non-terminal residue" evidence="1">
    <location>
        <position position="1"/>
    </location>
</feature>
<accession>A0AA38LN67</accession>
<sequence length="150" mass="16575">MTLFGEMQTYAVARINSENKFATEIDTAGGSNPKWNDKLILRVEDSCPQGILNLGAIILDGDSQLHGLSSFYGGALGRAQPTPSSLVSKLFFRRHKTKNSDDEHGILCIPWKNNKNKCIGCCPCVDLQKFILAHLLKKCVATAKKIKIRQ</sequence>
<gene>
    <name evidence="1" type="ORF">KI387_000598</name>
</gene>
<dbReference type="InterPro" id="IPR035892">
    <property type="entry name" value="C2_domain_sf"/>
</dbReference>
<keyword evidence="2" id="KW-1185">Reference proteome</keyword>
<comment type="caution">
    <text evidence="1">The sequence shown here is derived from an EMBL/GenBank/DDBJ whole genome shotgun (WGS) entry which is preliminary data.</text>
</comment>
<dbReference type="SUPFAM" id="SSF49562">
    <property type="entry name" value="C2 domain (Calcium/lipid-binding domain, CaLB)"/>
    <property type="match status" value="1"/>
</dbReference>
<dbReference type="Proteomes" id="UP000824469">
    <property type="component" value="Unassembled WGS sequence"/>
</dbReference>
<evidence type="ECO:0000313" key="1">
    <source>
        <dbReference type="EMBL" id="KAH9328490.1"/>
    </source>
</evidence>
<evidence type="ECO:0000313" key="2">
    <source>
        <dbReference type="Proteomes" id="UP000824469"/>
    </source>
</evidence>
<proteinExistence type="predicted"/>
<name>A0AA38LN67_TAXCH</name>
<evidence type="ECO:0008006" key="3">
    <source>
        <dbReference type="Google" id="ProtNLM"/>
    </source>
</evidence>
<dbReference type="AlphaFoldDB" id="A0AA38LN67"/>
<protein>
    <recommendedName>
        <fullName evidence="3">C2 domain-containing protein</fullName>
    </recommendedName>
</protein>
<dbReference type="EMBL" id="JAHRHJ020000001">
    <property type="protein sequence ID" value="KAH9328490.1"/>
    <property type="molecule type" value="Genomic_DNA"/>
</dbReference>
<reference evidence="1 2" key="1">
    <citation type="journal article" date="2021" name="Nat. Plants">
        <title>The Taxus genome provides insights into paclitaxel biosynthesis.</title>
        <authorList>
            <person name="Xiong X."/>
            <person name="Gou J."/>
            <person name="Liao Q."/>
            <person name="Li Y."/>
            <person name="Zhou Q."/>
            <person name="Bi G."/>
            <person name="Li C."/>
            <person name="Du R."/>
            <person name="Wang X."/>
            <person name="Sun T."/>
            <person name="Guo L."/>
            <person name="Liang H."/>
            <person name="Lu P."/>
            <person name="Wu Y."/>
            <person name="Zhang Z."/>
            <person name="Ro D.K."/>
            <person name="Shang Y."/>
            <person name="Huang S."/>
            <person name="Yan J."/>
        </authorList>
    </citation>
    <scope>NUCLEOTIDE SEQUENCE [LARGE SCALE GENOMIC DNA]</scope>
    <source>
        <strain evidence="1">Ta-2019</strain>
    </source>
</reference>
<organism evidence="1 2">
    <name type="scientific">Taxus chinensis</name>
    <name type="common">Chinese yew</name>
    <name type="synonym">Taxus wallichiana var. chinensis</name>
    <dbReference type="NCBI Taxonomy" id="29808"/>
    <lineage>
        <taxon>Eukaryota</taxon>
        <taxon>Viridiplantae</taxon>
        <taxon>Streptophyta</taxon>
        <taxon>Embryophyta</taxon>
        <taxon>Tracheophyta</taxon>
        <taxon>Spermatophyta</taxon>
        <taxon>Pinopsida</taxon>
        <taxon>Pinidae</taxon>
        <taxon>Conifers II</taxon>
        <taxon>Cupressales</taxon>
        <taxon>Taxaceae</taxon>
        <taxon>Taxus</taxon>
    </lineage>
</organism>